<proteinExistence type="predicted"/>
<dbReference type="EMBL" id="MCGT01000035">
    <property type="protein sequence ID" value="ORX47065.1"/>
    <property type="molecule type" value="Genomic_DNA"/>
</dbReference>
<feature type="region of interest" description="Disordered" evidence="1">
    <location>
        <begin position="121"/>
        <end position="164"/>
    </location>
</feature>
<protein>
    <submittedName>
        <fullName evidence="2">Uncharacterized protein</fullName>
    </submittedName>
</protein>
<dbReference type="AlphaFoldDB" id="A0A1X2G7K8"/>
<dbReference type="Proteomes" id="UP000242146">
    <property type="component" value="Unassembled WGS sequence"/>
</dbReference>
<gene>
    <name evidence="2" type="ORF">DM01DRAFT_1348827</name>
</gene>
<keyword evidence="3" id="KW-1185">Reference proteome</keyword>
<evidence type="ECO:0000313" key="2">
    <source>
        <dbReference type="EMBL" id="ORX47065.1"/>
    </source>
</evidence>
<sequence>MGRTPTSRRFTVSEQPSPIKRTAMQFTSPALRSPDGGVGQFETHNIFTSLALDDSPTGANVADPDAVASAIPLRMKPTPLPPSPALDDFNTPTGDMATMLRSPPHQRQPSVASVASDLRHQRQSSVASTPSDMFRHQRQSSVASTPSEMIRHQRQASVASTMSAMSAVRHSPLLHQRLPSQSSLYSYDNATMSPYHADAAPRPLSSPMFGEVLPQLPPKTTVGSALAQHSRQISWDRNSASLLPMSYDYDSTDDERDLMTASSTQPFNQLTVVTDPPQSASRPMSIIRKPALSEDGSFIQRSRDAKVQFSEEQQIMVLDPDHGDDADIEFDDDEVFSMDDLHNDTHHLMYNTHHNASLDSHAIRHSMSSSPPSASSTRVNHWPALQPLNPDSYDRRFHSALGLIKQIWTDGLVKTAVSRRQQRRSEKQQRLQLRREQEQLQLKLQLSSAFSNNWLEHMTSTSRAIMEQQELDRQQALASLSSWCIDEINDGSCPIYIRNCRIRESSDGDSQCDAVISLSGDAHPFALDLLSVCDHSFFGET</sequence>
<evidence type="ECO:0000256" key="1">
    <source>
        <dbReference type="SAM" id="MobiDB-lite"/>
    </source>
</evidence>
<reference evidence="2 3" key="1">
    <citation type="submission" date="2016-07" db="EMBL/GenBank/DDBJ databases">
        <title>Pervasive Adenine N6-methylation of Active Genes in Fungi.</title>
        <authorList>
            <consortium name="DOE Joint Genome Institute"/>
            <person name="Mondo S.J."/>
            <person name="Dannebaum R.O."/>
            <person name="Kuo R.C."/>
            <person name="Labutti K."/>
            <person name="Haridas S."/>
            <person name="Kuo A."/>
            <person name="Salamov A."/>
            <person name="Ahrendt S.R."/>
            <person name="Lipzen A."/>
            <person name="Sullivan W."/>
            <person name="Andreopoulos W.B."/>
            <person name="Clum A."/>
            <person name="Lindquist E."/>
            <person name="Daum C."/>
            <person name="Ramamoorthy G.K."/>
            <person name="Gryganskyi A."/>
            <person name="Culley D."/>
            <person name="Magnuson J.K."/>
            <person name="James T.Y."/>
            <person name="O'Malley M.A."/>
            <person name="Stajich J.E."/>
            <person name="Spatafora J.W."/>
            <person name="Visel A."/>
            <person name="Grigoriev I.V."/>
        </authorList>
    </citation>
    <scope>NUCLEOTIDE SEQUENCE [LARGE SCALE GENOMIC DNA]</scope>
    <source>
        <strain evidence="2 3">NRRL 3301</strain>
    </source>
</reference>
<organism evidence="2 3">
    <name type="scientific">Hesseltinella vesiculosa</name>
    <dbReference type="NCBI Taxonomy" id="101127"/>
    <lineage>
        <taxon>Eukaryota</taxon>
        <taxon>Fungi</taxon>
        <taxon>Fungi incertae sedis</taxon>
        <taxon>Mucoromycota</taxon>
        <taxon>Mucoromycotina</taxon>
        <taxon>Mucoromycetes</taxon>
        <taxon>Mucorales</taxon>
        <taxon>Cunninghamellaceae</taxon>
        <taxon>Hesseltinella</taxon>
    </lineage>
</organism>
<accession>A0A1X2G7K8</accession>
<name>A0A1X2G7K8_9FUNG</name>
<evidence type="ECO:0000313" key="3">
    <source>
        <dbReference type="Proteomes" id="UP000242146"/>
    </source>
</evidence>
<comment type="caution">
    <text evidence="2">The sequence shown here is derived from an EMBL/GenBank/DDBJ whole genome shotgun (WGS) entry which is preliminary data.</text>
</comment>